<proteinExistence type="predicted"/>
<keyword evidence="1" id="KW-0175">Coiled coil</keyword>
<evidence type="ECO:0000256" key="1">
    <source>
        <dbReference type="SAM" id="Coils"/>
    </source>
</evidence>
<evidence type="ECO:0000313" key="3">
    <source>
        <dbReference type="EMBL" id="VFK28039.1"/>
    </source>
</evidence>
<feature type="transmembrane region" description="Helical" evidence="2">
    <location>
        <begin position="26"/>
        <end position="45"/>
    </location>
</feature>
<dbReference type="AlphaFoldDB" id="A0A450XJ89"/>
<gene>
    <name evidence="3" type="ORF">BECKMB1821G_GA0114241_103220</name>
    <name evidence="5" type="ORF">BECKMB1821H_GA0114242_100944</name>
    <name evidence="4" type="ORF">BECKMB1821I_GA0114274_100944</name>
</gene>
<dbReference type="EMBL" id="CAADFQ010000009">
    <property type="protein sequence ID" value="VFK29351.1"/>
    <property type="molecule type" value="Genomic_DNA"/>
</dbReference>
<evidence type="ECO:0000313" key="5">
    <source>
        <dbReference type="EMBL" id="VFK74759.1"/>
    </source>
</evidence>
<keyword evidence="2" id="KW-0812">Transmembrane</keyword>
<feature type="coiled-coil region" evidence="1">
    <location>
        <begin position="156"/>
        <end position="214"/>
    </location>
</feature>
<evidence type="ECO:0000313" key="4">
    <source>
        <dbReference type="EMBL" id="VFK29351.1"/>
    </source>
</evidence>
<feature type="transmembrane region" description="Helical" evidence="2">
    <location>
        <begin position="57"/>
        <end position="77"/>
    </location>
</feature>
<reference evidence="4" key="1">
    <citation type="submission" date="2019-02" db="EMBL/GenBank/DDBJ databases">
        <authorList>
            <person name="Gruber-Vodicka R. H."/>
            <person name="Seah K. B. B."/>
        </authorList>
    </citation>
    <scope>NUCLEOTIDE SEQUENCE</scope>
    <source>
        <strain evidence="3">BECK_BZ197</strain>
        <strain evidence="5">BECK_BZ198</strain>
        <strain evidence="4">BECK_BZ199</strain>
    </source>
</reference>
<protein>
    <submittedName>
        <fullName evidence="4">Uncharacterized protein</fullName>
    </submittedName>
</protein>
<feature type="transmembrane region" description="Helical" evidence="2">
    <location>
        <begin position="89"/>
        <end position="110"/>
    </location>
</feature>
<dbReference type="EMBL" id="CAADFO010000032">
    <property type="protein sequence ID" value="VFK28039.1"/>
    <property type="molecule type" value="Genomic_DNA"/>
</dbReference>
<keyword evidence="2" id="KW-0472">Membrane</keyword>
<organism evidence="4">
    <name type="scientific">Candidatus Kentrum sp. MB</name>
    <dbReference type="NCBI Taxonomy" id="2138164"/>
    <lineage>
        <taxon>Bacteria</taxon>
        <taxon>Pseudomonadati</taxon>
        <taxon>Pseudomonadota</taxon>
        <taxon>Gammaproteobacteria</taxon>
        <taxon>Candidatus Kentrum</taxon>
    </lineage>
</organism>
<accession>A0A450XJ89</accession>
<sequence length="336" mass="36931">MAPLTEKFRGIGKGIRRYTRIRTNDFVPLLVFWPLWVIGLSFANFFAEESLFKDGMLLGSVGSAGYLFTLVAFVILGDKNKPAGISVRITTALAMGAAVIFTTHALGIRMDFSPEIGEPSLSSTHSDGSLVTRLFPLVGLVIAVLLVIVTLIANRVEHARDAAEKAQEATQKIQSEIDAKAELLTLTSHLLGRMQAAAHTSSDLSKEIEDAEDQDQNVTHALGLGISGLDQMARFFSSLHQWILEPNLISTKGVLDQKGILILILRNLSKPDTAENDIHALRQRLRIEHWQPATRLLENLQRSINTPFFASNLSSSDDLKTVSETLREVNGKLNPL</sequence>
<evidence type="ECO:0000256" key="2">
    <source>
        <dbReference type="SAM" id="Phobius"/>
    </source>
</evidence>
<feature type="transmembrane region" description="Helical" evidence="2">
    <location>
        <begin position="130"/>
        <end position="153"/>
    </location>
</feature>
<name>A0A450XJ89_9GAMM</name>
<dbReference type="EMBL" id="CAADGH010000009">
    <property type="protein sequence ID" value="VFK74759.1"/>
    <property type="molecule type" value="Genomic_DNA"/>
</dbReference>
<keyword evidence="2" id="KW-1133">Transmembrane helix</keyword>